<dbReference type="EMBL" id="PDOE01000015">
    <property type="protein sequence ID" value="RKL65551.1"/>
    <property type="molecule type" value="Genomic_DNA"/>
</dbReference>
<keyword evidence="2 3" id="KW-0238">DNA-binding</keyword>
<evidence type="ECO:0000256" key="2">
    <source>
        <dbReference type="ARBA" id="ARBA00023125"/>
    </source>
</evidence>
<dbReference type="AlphaFoldDB" id="A0A3A9K5B9"/>
<dbReference type="RefSeq" id="WP_110937184.1">
    <property type="nucleotide sequence ID" value="NZ_KZ614146.1"/>
</dbReference>
<dbReference type="GO" id="GO:0003677">
    <property type="term" value="F:DNA binding"/>
    <property type="evidence" value="ECO:0007669"/>
    <property type="project" value="UniProtKB-UniRule"/>
</dbReference>
<dbReference type="PANTHER" id="PTHR43479:SF7">
    <property type="entry name" value="TETR-FAMILY TRANSCRIPTIONAL REGULATOR"/>
    <property type="match status" value="1"/>
</dbReference>
<evidence type="ECO:0000256" key="3">
    <source>
        <dbReference type="PROSITE-ProRule" id="PRU00335"/>
    </source>
</evidence>
<dbReference type="PROSITE" id="PS50977">
    <property type="entry name" value="HTH_TETR_2"/>
    <property type="match status" value="1"/>
</dbReference>
<proteinExistence type="predicted"/>
<dbReference type="PANTHER" id="PTHR43479">
    <property type="entry name" value="ACREF/ENVCD OPERON REPRESSOR-RELATED"/>
    <property type="match status" value="1"/>
</dbReference>
<evidence type="ECO:0000256" key="1">
    <source>
        <dbReference type="ARBA" id="ARBA00022491"/>
    </source>
</evidence>
<name>A0A3A9K5B9_9BACI</name>
<keyword evidence="6" id="KW-1185">Reference proteome</keyword>
<feature type="DNA-binding region" description="H-T-H motif" evidence="3">
    <location>
        <begin position="32"/>
        <end position="51"/>
    </location>
</feature>
<dbReference type="InterPro" id="IPR039532">
    <property type="entry name" value="TetR_C_Firmicutes"/>
</dbReference>
<dbReference type="Gene3D" id="1.10.357.10">
    <property type="entry name" value="Tetracycline Repressor, domain 2"/>
    <property type="match status" value="1"/>
</dbReference>
<comment type="caution">
    <text evidence="5">The sequence shown here is derived from an EMBL/GenBank/DDBJ whole genome shotgun (WGS) entry which is preliminary data.</text>
</comment>
<dbReference type="OrthoDB" id="9810250at2"/>
<dbReference type="SUPFAM" id="SSF46689">
    <property type="entry name" value="Homeodomain-like"/>
    <property type="match status" value="1"/>
</dbReference>
<keyword evidence="1" id="KW-0678">Repressor</keyword>
<dbReference type="InterPro" id="IPR009057">
    <property type="entry name" value="Homeodomain-like_sf"/>
</dbReference>
<evidence type="ECO:0000259" key="4">
    <source>
        <dbReference type="PROSITE" id="PS50977"/>
    </source>
</evidence>
<dbReference type="Proteomes" id="UP000281498">
    <property type="component" value="Unassembled WGS sequence"/>
</dbReference>
<gene>
    <name evidence="5" type="ORF">CR203_20335</name>
</gene>
<organism evidence="5 6">
    <name type="scientific">Salipaludibacillus neizhouensis</name>
    <dbReference type="NCBI Taxonomy" id="885475"/>
    <lineage>
        <taxon>Bacteria</taxon>
        <taxon>Bacillati</taxon>
        <taxon>Bacillota</taxon>
        <taxon>Bacilli</taxon>
        <taxon>Bacillales</taxon>
        <taxon>Bacillaceae</taxon>
    </lineage>
</organism>
<dbReference type="InterPro" id="IPR050624">
    <property type="entry name" value="HTH-type_Tx_Regulator"/>
</dbReference>
<accession>A0A3A9K5B9</accession>
<reference evidence="5 6" key="1">
    <citation type="submission" date="2017-10" db="EMBL/GenBank/DDBJ databases">
        <title>Bacillus sp. nov., a halophilic bacterium isolated from a Keqin Lake.</title>
        <authorList>
            <person name="Wang H."/>
        </authorList>
    </citation>
    <scope>NUCLEOTIDE SEQUENCE [LARGE SCALE GENOMIC DNA]</scope>
    <source>
        <strain evidence="5 6">KCTC 13187</strain>
    </source>
</reference>
<feature type="domain" description="HTH tetR-type" evidence="4">
    <location>
        <begin position="9"/>
        <end position="69"/>
    </location>
</feature>
<sequence length="183" mass="22259">MNEQDLRVIKTKKNLQLALIQLLKEKDLEKIKVTELCRLSGITRRTFYLHYENVRKYFEEFIEQLLEELEQSMEKTTKYRMMTNQQLVPNMIHLFEHVYLNKESYQFIFSGNSNFAYYQMFFKRIKVIVKSSMELMDLDHELTDFQVAYQANAILGMILEWYFENFQKSVEEMNRLLMTSLRI</sequence>
<dbReference type="Pfam" id="PF14278">
    <property type="entry name" value="TetR_C_8"/>
    <property type="match status" value="1"/>
</dbReference>
<protein>
    <submittedName>
        <fullName evidence="5">TetR family transcriptional regulator</fullName>
    </submittedName>
</protein>
<dbReference type="InterPro" id="IPR001647">
    <property type="entry name" value="HTH_TetR"/>
</dbReference>
<evidence type="ECO:0000313" key="5">
    <source>
        <dbReference type="EMBL" id="RKL65551.1"/>
    </source>
</evidence>
<evidence type="ECO:0000313" key="6">
    <source>
        <dbReference type="Proteomes" id="UP000281498"/>
    </source>
</evidence>